<accession>A0A162UX73</accession>
<dbReference type="EMBL" id="LWAE01000001">
    <property type="protein sequence ID" value="KZL94375.1"/>
    <property type="molecule type" value="Genomic_DNA"/>
</dbReference>
<dbReference type="Proteomes" id="UP000076603">
    <property type="component" value="Unassembled WGS sequence"/>
</dbReference>
<dbReference type="InterPro" id="IPR020288">
    <property type="entry name" value="Sheath_initiator"/>
</dbReference>
<name>A0A162UX73_9CLOT</name>
<organism evidence="1 2">
    <name type="scientific">Clostridium magnum DSM 2767</name>
    <dbReference type="NCBI Taxonomy" id="1121326"/>
    <lineage>
        <taxon>Bacteria</taxon>
        <taxon>Bacillati</taxon>
        <taxon>Bacillota</taxon>
        <taxon>Clostridia</taxon>
        <taxon>Eubacteriales</taxon>
        <taxon>Clostridiaceae</taxon>
        <taxon>Clostridium</taxon>
    </lineage>
</organism>
<dbReference type="PATRIC" id="fig|1121326.3.peg.1398"/>
<dbReference type="RefSeq" id="WP_066619833.1">
    <property type="nucleotide sequence ID" value="NZ_FQXL01000069.1"/>
</dbReference>
<comment type="caution">
    <text evidence="1">The sequence shown here is derived from an EMBL/GenBank/DDBJ whole genome shotgun (WGS) entry which is preliminary data.</text>
</comment>
<dbReference type="Pfam" id="PF10934">
    <property type="entry name" value="Sheath_initiator"/>
    <property type="match status" value="1"/>
</dbReference>
<protein>
    <recommendedName>
        <fullName evidence="3">DUF2634 domain-containing protein</fullName>
    </recommendedName>
</protein>
<evidence type="ECO:0008006" key="3">
    <source>
        <dbReference type="Google" id="ProtNLM"/>
    </source>
</evidence>
<proteinExistence type="predicted"/>
<keyword evidence="2" id="KW-1185">Reference proteome</keyword>
<dbReference type="AlphaFoldDB" id="A0A162UX73"/>
<evidence type="ECO:0000313" key="1">
    <source>
        <dbReference type="EMBL" id="KZL94375.1"/>
    </source>
</evidence>
<dbReference type="OrthoDB" id="89089at2"/>
<reference evidence="1 2" key="1">
    <citation type="submission" date="2016-04" db="EMBL/GenBank/DDBJ databases">
        <title>Genome sequence of Clostridium magnum DSM 2767.</title>
        <authorList>
            <person name="Poehlein A."/>
            <person name="Uhlig R."/>
            <person name="Fischer R."/>
            <person name="Bahl H."/>
            <person name="Daniel R."/>
        </authorList>
    </citation>
    <scope>NUCLEOTIDE SEQUENCE [LARGE SCALE GENOMIC DNA]</scope>
    <source>
        <strain evidence="1 2">DSM 2767</strain>
    </source>
</reference>
<sequence>MSIFPSSIANVDTIIDKAVTATATIPREYAWDFENNEFRLVNGKFVIVEGPEALKIWMWKALKTVKMTYSVYSDSYGHDLDTLVGQGFSSGMVESEARRLVLECISANSHITGIKNFSANSNGDTLTVGFTALTDQGEVTYSGRI</sequence>
<dbReference type="STRING" id="1121326.CLMAG_14280"/>
<evidence type="ECO:0000313" key="2">
    <source>
        <dbReference type="Proteomes" id="UP000076603"/>
    </source>
</evidence>
<gene>
    <name evidence="1" type="ORF">CLMAG_14280</name>
</gene>